<name>A0A6G0TMN1_APHGL</name>
<proteinExistence type="predicted"/>
<dbReference type="AlphaFoldDB" id="A0A6G0TMN1"/>
<evidence type="ECO:0000313" key="1">
    <source>
        <dbReference type="EMBL" id="KAE9535765.1"/>
    </source>
</evidence>
<dbReference type="EMBL" id="VYZN01000025">
    <property type="protein sequence ID" value="KAE9535765.1"/>
    <property type="molecule type" value="Genomic_DNA"/>
</dbReference>
<protein>
    <submittedName>
        <fullName evidence="1">Uncharacterized protein</fullName>
    </submittedName>
</protein>
<comment type="caution">
    <text evidence="1">The sequence shown here is derived from an EMBL/GenBank/DDBJ whole genome shotgun (WGS) entry which is preliminary data.</text>
</comment>
<keyword evidence="2" id="KW-1185">Reference proteome</keyword>
<sequence>MATRRKKFLEYFNILRYFSLAGQSVETSPILDFSMRHVKNKLEVRDNRIIENIILKNILNEVMNDSAVVIKKNDIIDISIDTQTIFVGRLIFVHITIFSNYVDMSFQLPSVKDPMVTNNISYKVAKENHENLFWSQLSTKKLSCVKNQLNSTYKLTFKICCNGTIKMNQGKKYTAHVLKMDDRVIEWDMQTKRFKAPLLSSGYPSALRLYF</sequence>
<dbReference type="Proteomes" id="UP000475862">
    <property type="component" value="Unassembled WGS sequence"/>
</dbReference>
<gene>
    <name evidence="1" type="ORF">AGLY_007666</name>
</gene>
<accession>A0A6G0TMN1</accession>
<reference evidence="1 2" key="1">
    <citation type="submission" date="2019-08" db="EMBL/GenBank/DDBJ databases">
        <title>The genome of the soybean aphid Biotype 1, its phylome, world population structure and adaptation to the North American continent.</title>
        <authorList>
            <person name="Giordano R."/>
            <person name="Donthu R.K."/>
            <person name="Hernandez A.G."/>
            <person name="Wright C.L."/>
            <person name="Zimin A.V."/>
        </authorList>
    </citation>
    <scope>NUCLEOTIDE SEQUENCE [LARGE SCALE GENOMIC DNA]</scope>
    <source>
        <tissue evidence="1">Whole aphids</tissue>
    </source>
</reference>
<evidence type="ECO:0000313" key="2">
    <source>
        <dbReference type="Proteomes" id="UP000475862"/>
    </source>
</evidence>
<organism evidence="1 2">
    <name type="scientific">Aphis glycines</name>
    <name type="common">Soybean aphid</name>
    <dbReference type="NCBI Taxonomy" id="307491"/>
    <lineage>
        <taxon>Eukaryota</taxon>
        <taxon>Metazoa</taxon>
        <taxon>Ecdysozoa</taxon>
        <taxon>Arthropoda</taxon>
        <taxon>Hexapoda</taxon>
        <taxon>Insecta</taxon>
        <taxon>Pterygota</taxon>
        <taxon>Neoptera</taxon>
        <taxon>Paraneoptera</taxon>
        <taxon>Hemiptera</taxon>
        <taxon>Sternorrhyncha</taxon>
        <taxon>Aphidomorpha</taxon>
        <taxon>Aphidoidea</taxon>
        <taxon>Aphididae</taxon>
        <taxon>Aphidini</taxon>
        <taxon>Aphis</taxon>
        <taxon>Aphis</taxon>
    </lineage>
</organism>